<dbReference type="PROSITE" id="PS51736">
    <property type="entry name" value="RECOMBINASES_3"/>
    <property type="match status" value="1"/>
</dbReference>
<gene>
    <name evidence="7" type="ORF">I8748_32280</name>
</gene>
<dbReference type="Pfam" id="PF00239">
    <property type="entry name" value="Resolvase"/>
    <property type="match status" value="1"/>
</dbReference>
<name>A0A8J7LCS5_9NOST</name>
<dbReference type="AlphaFoldDB" id="A0A8J7LCS5"/>
<protein>
    <submittedName>
        <fullName evidence="7">Recombinase family protein</fullName>
    </submittedName>
</protein>
<dbReference type="SMART" id="SM00857">
    <property type="entry name" value="Resolvase"/>
    <property type="match status" value="1"/>
</dbReference>
<dbReference type="InterPro" id="IPR050639">
    <property type="entry name" value="SSR_resolvase"/>
</dbReference>
<feature type="active site" description="O-(5'-phospho-DNA)-serine intermediate" evidence="4 5">
    <location>
        <position position="99"/>
    </location>
</feature>
<dbReference type="InterPro" id="IPR006118">
    <property type="entry name" value="Recombinase_CS"/>
</dbReference>
<keyword evidence="8" id="KW-1185">Reference proteome</keyword>
<evidence type="ECO:0000256" key="2">
    <source>
        <dbReference type="ARBA" id="ARBA00023125"/>
    </source>
</evidence>
<dbReference type="PROSITE" id="PS00397">
    <property type="entry name" value="RECOMBINASES_1"/>
    <property type="match status" value="1"/>
</dbReference>
<feature type="domain" description="Resolvase/invertase-type recombinase catalytic" evidence="6">
    <location>
        <begin position="91"/>
        <end position="231"/>
    </location>
</feature>
<dbReference type="InterPro" id="IPR006119">
    <property type="entry name" value="Resolv_N"/>
</dbReference>
<dbReference type="InterPro" id="IPR036162">
    <property type="entry name" value="Resolvase-like_N_sf"/>
</dbReference>
<dbReference type="Pfam" id="PF13408">
    <property type="entry name" value="Zn_ribbon_recom"/>
    <property type="match status" value="1"/>
</dbReference>
<keyword evidence="3" id="KW-0233">DNA recombination</keyword>
<keyword evidence="1" id="KW-0229">DNA integration</keyword>
<dbReference type="InterPro" id="IPR011109">
    <property type="entry name" value="DNA_bind_recombinase_dom"/>
</dbReference>
<dbReference type="EMBL" id="JAECZC010000102">
    <property type="protein sequence ID" value="MBH8566776.1"/>
    <property type="molecule type" value="Genomic_DNA"/>
</dbReference>
<dbReference type="SUPFAM" id="SSF53041">
    <property type="entry name" value="Resolvase-like"/>
    <property type="match status" value="1"/>
</dbReference>
<dbReference type="RefSeq" id="WP_214662841.1">
    <property type="nucleotide sequence ID" value="NZ_JAECZC010000102.1"/>
</dbReference>
<evidence type="ECO:0000259" key="6">
    <source>
        <dbReference type="PROSITE" id="PS51736"/>
    </source>
</evidence>
<dbReference type="InterPro" id="IPR038109">
    <property type="entry name" value="DNA_bind_recomb_sf"/>
</dbReference>
<evidence type="ECO:0000313" key="8">
    <source>
        <dbReference type="Proteomes" id="UP000632766"/>
    </source>
</evidence>
<dbReference type="Gene3D" id="3.90.1750.20">
    <property type="entry name" value="Putative Large Serine Recombinase, Chain B, Domain 2"/>
    <property type="match status" value="1"/>
</dbReference>
<evidence type="ECO:0000256" key="5">
    <source>
        <dbReference type="PROSITE-ProRule" id="PRU10137"/>
    </source>
</evidence>
<dbReference type="Proteomes" id="UP000632766">
    <property type="component" value="Unassembled WGS sequence"/>
</dbReference>
<dbReference type="GO" id="GO:0015074">
    <property type="term" value="P:DNA integration"/>
    <property type="evidence" value="ECO:0007669"/>
    <property type="project" value="UniProtKB-KW"/>
</dbReference>
<dbReference type="InterPro" id="IPR025827">
    <property type="entry name" value="Zn_ribbon_recom_dom"/>
</dbReference>
<dbReference type="CDD" id="cd03768">
    <property type="entry name" value="SR_ResInv"/>
    <property type="match status" value="1"/>
</dbReference>
<dbReference type="GO" id="GO:0003677">
    <property type="term" value="F:DNA binding"/>
    <property type="evidence" value="ECO:0007669"/>
    <property type="project" value="UniProtKB-KW"/>
</dbReference>
<sequence length="606" mass="70323">MSYSLCPKQLSVQLQIRYLYLQAINFVSIHRLIKNFDSLNIRRILWLFPNLYSQFLCILNSNGLCTKKMVELANQPLNSTTLNIEEEMEKLDIGYARVSSREQAENTNALEQQIARLKDAGAKHILCDVEKGKKDERLQYQELIQLVEAGKVRKVIITRIDRITRSLPTLRKIVDILHKYDVNLVILDQKLDLSTPQGKLMLNMLGVLAEWEVDLLSERIKRGKEHQRKQVWANGSCPFGLIVIERKYFLDLTPFLCLLTDRPENYRDFYSNSIDENAIYDLPHRTVAEIARDCIEIFLQVKGVTPALKKIFEKYGICKTKAKSNGTDKVFHWSKPGFSLWLQNPVLDGHTSYSKYEQSIDGKRRRKPRDQWQIIRNTHPDQRLLRDGEAEEIQHIIQANIQMCGGAFGTTHRQEGYRPYAYQIGLVYCGECGSRCTYKGVYTSSYQYRYYACRHAGVGCKNSKNVLQSDIEEALMTKLLEKSQNLTQEQGNSGQVLPYKTERLQQLETQLAFLEQFPGFNPGAEEFKADLKRQIEEETNFFQSQRLEDKTVEEIIRVGNNLGVWRTLSNNEKVQIYRRIVHRIFLRDGQVESIVFKNSPAIKLEN</sequence>
<dbReference type="GO" id="GO:0000150">
    <property type="term" value="F:DNA strand exchange activity"/>
    <property type="evidence" value="ECO:0007669"/>
    <property type="project" value="InterPro"/>
</dbReference>
<proteinExistence type="predicted"/>
<organism evidence="7 8">
    <name type="scientific">Amazonocrinis nigriterrae CENA67</name>
    <dbReference type="NCBI Taxonomy" id="2794033"/>
    <lineage>
        <taxon>Bacteria</taxon>
        <taxon>Bacillati</taxon>
        <taxon>Cyanobacteriota</taxon>
        <taxon>Cyanophyceae</taxon>
        <taxon>Nostocales</taxon>
        <taxon>Nostocaceae</taxon>
        <taxon>Amazonocrinis</taxon>
        <taxon>Amazonocrinis nigriterrae</taxon>
    </lineage>
</organism>
<dbReference type="Pfam" id="PF07508">
    <property type="entry name" value="Recombinase"/>
    <property type="match status" value="1"/>
</dbReference>
<evidence type="ECO:0000256" key="4">
    <source>
        <dbReference type="PIRSR" id="PIRSR606118-50"/>
    </source>
</evidence>
<evidence type="ECO:0000256" key="1">
    <source>
        <dbReference type="ARBA" id="ARBA00022908"/>
    </source>
</evidence>
<dbReference type="PANTHER" id="PTHR30461:SF2">
    <property type="entry name" value="SERINE RECOMBINASE PINE-RELATED"/>
    <property type="match status" value="1"/>
</dbReference>
<evidence type="ECO:0000313" key="7">
    <source>
        <dbReference type="EMBL" id="MBH8566776.1"/>
    </source>
</evidence>
<evidence type="ECO:0000256" key="3">
    <source>
        <dbReference type="ARBA" id="ARBA00023172"/>
    </source>
</evidence>
<accession>A0A8J7LCS5</accession>
<dbReference type="NCBIfam" id="NF041201">
    <property type="entry name" value="recomb_XisF"/>
    <property type="match status" value="1"/>
</dbReference>
<dbReference type="Gene3D" id="3.40.50.1390">
    <property type="entry name" value="Resolvase, N-terminal catalytic domain"/>
    <property type="match status" value="1"/>
</dbReference>
<reference evidence="7 8" key="1">
    <citation type="journal article" date="2021" name="Int. J. Syst. Evol. Microbiol.">
        <title>Amazonocrinis nigriterrae gen. nov., sp. nov., Atlanticothrix silvestris gen. nov., sp. nov. and Dendronalium phyllosphericum gen. nov., sp. nov., nostocacean cyanobacteria from Brazilian environments.</title>
        <authorList>
            <person name="Alvarenga D.O."/>
            <person name="Andreote A.P.D."/>
            <person name="Branco L.H.Z."/>
            <person name="Delbaje E."/>
            <person name="Cruz R.B."/>
            <person name="Varani A.M."/>
            <person name="Fiore M.F."/>
        </authorList>
    </citation>
    <scope>NUCLEOTIDE SEQUENCE [LARGE SCALE GENOMIC DNA]</scope>
    <source>
        <strain evidence="7 8">CENA67</strain>
    </source>
</reference>
<keyword evidence="2" id="KW-0238">DNA-binding</keyword>
<comment type="caution">
    <text evidence="7">The sequence shown here is derived from an EMBL/GenBank/DDBJ whole genome shotgun (WGS) entry which is preliminary data.</text>
</comment>
<dbReference type="PANTHER" id="PTHR30461">
    <property type="entry name" value="DNA-INVERTASE FROM LAMBDOID PROPHAGE"/>
    <property type="match status" value="1"/>
</dbReference>